<dbReference type="InterPro" id="IPR002347">
    <property type="entry name" value="SDR_fam"/>
</dbReference>
<keyword evidence="1" id="KW-0560">Oxidoreductase</keyword>
<dbReference type="InterPro" id="IPR020904">
    <property type="entry name" value="Sc_DH/Rdtase_CS"/>
</dbReference>
<dbReference type="SUPFAM" id="SSF51735">
    <property type="entry name" value="NAD(P)-binding Rossmann-fold domains"/>
    <property type="match status" value="1"/>
</dbReference>
<comment type="similarity">
    <text evidence="2">Belongs to the short-chain dehydrogenases/reductases (SDR) family.</text>
</comment>
<dbReference type="GO" id="GO:0016491">
    <property type="term" value="F:oxidoreductase activity"/>
    <property type="evidence" value="ECO:0007669"/>
    <property type="project" value="UniProtKB-KW"/>
</dbReference>
<dbReference type="EMBL" id="GEDC01023340">
    <property type="protein sequence ID" value="JAS13958.1"/>
    <property type="molecule type" value="Transcribed_RNA"/>
</dbReference>
<evidence type="ECO:0000256" key="2">
    <source>
        <dbReference type="RuleBase" id="RU000363"/>
    </source>
</evidence>
<dbReference type="AlphaFoldDB" id="A0A1B6CN73"/>
<proteinExistence type="inferred from homology"/>
<dbReference type="EMBL" id="GEDC01008959">
    <property type="protein sequence ID" value="JAS28339.1"/>
    <property type="molecule type" value="Transcribed_RNA"/>
</dbReference>
<dbReference type="Pfam" id="PF00106">
    <property type="entry name" value="adh_short"/>
    <property type="match status" value="1"/>
</dbReference>
<protein>
    <recommendedName>
        <fullName evidence="8">Dehydrogenase/reductase SDR family member 7</fullName>
    </recommendedName>
</protein>
<dbReference type="EMBL" id="GEDC01022371">
    <property type="protein sequence ID" value="JAS14927.1"/>
    <property type="molecule type" value="Transcribed_RNA"/>
</dbReference>
<dbReference type="EMBL" id="GEDC01021808">
    <property type="protein sequence ID" value="JAS15490.1"/>
    <property type="molecule type" value="Transcribed_RNA"/>
</dbReference>
<evidence type="ECO:0000313" key="5">
    <source>
        <dbReference type="EMBL" id="JAS15490.1"/>
    </source>
</evidence>
<name>A0A1B6CN73_9HEMI</name>
<dbReference type="PANTHER" id="PTHR44269:SF1">
    <property type="entry name" value="DEHYDROGENASE_REDUCTASE SDR FAMILY MEMBER 7"/>
    <property type="match status" value="1"/>
</dbReference>
<dbReference type="PROSITE" id="PS00061">
    <property type="entry name" value="ADH_SHORT"/>
    <property type="match status" value="1"/>
</dbReference>
<evidence type="ECO:0000313" key="7">
    <source>
        <dbReference type="EMBL" id="JAS37178.1"/>
    </source>
</evidence>
<dbReference type="PRINTS" id="PR00081">
    <property type="entry name" value="GDHRDH"/>
</dbReference>
<dbReference type="PRINTS" id="PR00080">
    <property type="entry name" value="SDRFAMILY"/>
</dbReference>
<organism evidence="4">
    <name type="scientific">Clastoptera arizonana</name>
    <name type="common">Arizona spittle bug</name>
    <dbReference type="NCBI Taxonomy" id="38151"/>
    <lineage>
        <taxon>Eukaryota</taxon>
        <taxon>Metazoa</taxon>
        <taxon>Ecdysozoa</taxon>
        <taxon>Arthropoda</taxon>
        <taxon>Hexapoda</taxon>
        <taxon>Insecta</taxon>
        <taxon>Pterygota</taxon>
        <taxon>Neoptera</taxon>
        <taxon>Paraneoptera</taxon>
        <taxon>Hemiptera</taxon>
        <taxon>Auchenorrhyncha</taxon>
        <taxon>Cercopoidea</taxon>
        <taxon>Clastopteridae</taxon>
        <taxon>Clastoptera</taxon>
    </lineage>
</organism>
<dbReference type="EMBL" id="GEDC01000120">
    <property type="protein sequence ID" value="JAS37178.1"/>
    <property type="molecule type" value="Transcribed_RNA"/>
</dbReference>
<reference evidence="4" key="1">
    <citation type="submission" date="2015-12" db="EMBL/GenBank/DDBJ databases">
        <title>De novo transcriptome assembly of four potential Pierce s Disease insect vectors from Arizona vineyards.</title>
        <authorList>
            <person name="Tassone E.E."/>
        </authorList>
    </citation>
    <scope>NUCLEOTIDE SEQUENCE</scope>
</reference>
<evidence type="ECO:0000313" key="3">
    <source>
        <dbReference type="EMBL" id="JAS13958.1"/>
    </source>
</evidence>
<accession>A0A1B6CN73</accession>
<dbReference type="InterPro" id="IPR053011">
    <property type="entry name" value="SDR_family_member_7"/>
</dbReference>
<gene>
    <name evidence="6" type="ORF">g.28033</name>
    <name evidence="3" type="ORF">g.28034</name>
    <name evidence="7" type="ORF">g.28035</name>
    <name evidence="5" type="ORF">g.28036</name>
    <name evidence="4" type="ORF">g.28037</name>
</gene>
<dbReference type="Gene3D" id="3.40.50.720">
    <property type="entry name" value="NAD(P)-binding Rossmann-like Domain"/>
    <property type="match status" value="1"/>
</dbReference>
<evidence type="ECO:0000313" key="4">
    <source>
        <dbReference type="EMBL" id="JAS14927.1"/>
    </source>
</evidence>
<dbReference type="PANTHER" id="PTHR44269">
    <property type="entry name" value="DEHYDROGENASE/REDUCTASE SDR FAMILY MEMBER 7-RELATED"/>
    <property type="match status" value="1"/>
</dbReference>
<dbReference type="InterPro" id="IPR036291">
    <property type="entry name" value="NAD(P)-bd_dom_sf"/>
</dbReference>
<evidence type="ECO:0000256" key="1">
    <source>
        <dbReference type="ARBA" id="ARBA00023002"/>
    </source>
</evidence>
<evidence type="ECO:0000313" key="6">
    <source>
        <dbReference type="EMBL" id="JAS28339.1"/>
    </source>
</evidence>
<sequence>MDFFTAIGLLVVLYLFVYLVILSFADCDVGLLWAEKFGKNIDTLKGKVVWITGASSGIGEYLAYVLAKHGAKLIISARNETNLNKVKQKCVENGCSTENILVLPMDVSKISEHKIYFDKCIHHFGRLDILVNNAGRSQRATWEDIEIDVDREIFELNVFSAISLSRLAVKYFNKQDSGHIVVTSSVAGLFGVPFSASYTGSKHALQGYFESLRYEKNLELNVTLLCPGPVFSNILFESHTAKAGEKFQEAHSPVDKRMSTDRCANLCAIAIANKLDEAWMGLFPIIPLTYILRYFPSSARILMKLLGLKKLQKLRDNKETVGIDKSQ</sequence>
<evidence type="ECO:0008006" key="8">
    <source>
        <dbReference type="Google" id="ProtNLM"/>
    </source>
</evidence>